<dbReference type="HOGENOM" id="CLU_2987520_0_0_9"/>
<keyword evidence="1" id="KW-0812">Transmembrane</keyword>
<reference evidence="2 3" key="2">
    <citation type="submission" date="2007-04" db="EMBL/GenBank/DDBJ databases">
        <title>Draft genome sequence of Ruminococcus obeum (ATCC 29174).</title>
        <authorList>
            <person name="Sudarsanam P."/>
            <person name="Ley R."/>
            <person name="Guruge J."/>
            <person name="Turnbaugh P.J."/>
            <person name="Mahowald M."/>
            <person name="Liep D."/>
            <person name="Gordon J."/>
        </authorList>
    </citation>
    <scope>NUCLEOTIDE SEQUENCE [LARGE SCALE GENOMIC DNA]</scope>
    <source>
        <strain evidence="2 3">ATCC 29174</strain>
    </source>
</reference>
<keyword evidence="1" id="KW-1133">Transmembrane helix</keyword>
<reference evidence="2 3" key="1">
    <citation type="submission" date="2007-03" db="EMBL/GenBank/DDBJ databases">
        <authorList>
            <person name="Fulton L."/>
            <person name="Clifton S."/>
            <person name="Fulton B."/>
            <person name="Xu J."/>
            <person name="Minx P."/>
            <person name="Pepin K.H."/>
            <person name="Johnson M."/>
            <person name="Thiruvilangam P."/>
            <person name="Bhonagiri V."/>
            <person name="Nash W.E."/>
            <person name="Mardis E.R."/>
            <person name="Wilson R.K."/>
        </authorList>
    </citation>
    <scope>NUCLEOTIDE SEQUENCE [LARGE SCALE GENOMIC DNA]</scope>
    <source>
        <strain evidence="2 3">ATCC 29174</strain>
    </source>
</reference>
<name>A5ZQJ8_9FIRM</name>
<evidence type="ECO:0000256" key="1">
    <source>
        <dbReference type="SAM" id="Phobius"/>
    </source>
</evidence>
<keyword evidence="1" id="KW-0472">Membrane</keyword>
<dbReference type="Proteomes" id="UP000006002">
    <property type="component" value="Unassembled WGS sequence"/>
</dbReference>
<accession>A5ZQJ8</accession>
<evidence type="ECO:0000313" key="2">
    <source>
        <dbReference type="EMBL" id="EDM88362.1"/>
    </source>
</evidence>
<protein>
    <submittedName>
        <fullName evidence="2">Uncharacterized protein</fullName>
    </submittedName>
</protein>
<feature type="transmembrane region" description="Helical" evidence="1">
    <location>
        <begin position="12"/>
        <end position="30"/>
    </location>
</feature>
<dbReference type="EMBL" id="AAVO02000003">
    <property type="protein sequence ID" value="EDM88362.1"/>
    <property type="molecule type" value="Genomic_DNA"/>
</dbReference>
<gene>
    <name evidence="2" type="ORF">RUMOBE_01268</name>
</gene>
<dbReference type="AlphaFoldDB" id="A5ZQJ8"/>
<comment type="caution">
    <text evidence="2">The sequence shown here is derived from an EMBL/GenBank/DDBJ whole genome shotgun (WGS) entry which is preliminary data.</text>
</comment>
<evidence type="ECO:0000313" key="3">
    <source>
        <dbReference type="Proteomes" id="UP000006002"/>
    </source>
</evidence>
<sequence>MLYNWLHEENFATKFIAATFLHSIPIIYALQKEFKPKRVQTQECINSRIRKHYGIVK</sequence>
<proteinExistence type="predicted"/>
<organism evidence="2 3">
    <name type="scientific">Blautia obeum ATCC 29174</name>
    <dbReference type="NCBI Taxonomy" id="411459"/>
    <lineage>
        <taxon>Bacteria</taxon>
        <taxon>Bacillati</taxon>
        <taxon>Bacillota</taxon>
        <taxon>Clostridia</taxon>
        <taxon>Lachnospirales</taxon>
        <taxon>Lachnospiraceae</taxon>
        <taxon>Blautia</taxon>
    </lineage>
</organism>